<organism evidence="2 3">
    <name type="scientific">Pyxicephalus adspersus</name>
    <name type="common">African bullfrog</name>
    <dbReference type="NCBI Taxonomy" id="30357"/>
    <lineage>
        <taxon>Eukaryota</taxon>
        <taxon>Metazoa</taxon>
        <taxon>Chordata</taxon>
        <taxon>Craniata</taxon>
        <taxon>Vertebrata</taxon>
        <taxon>Euteleostomi</taxon>
        <taxon>Amphibia</taxon>
        <taxon>Batrachia</taxon>
        <taxon>Anura</taxon>
        <taxon>Neobatrachia</taxon>
        <taxon>Ranoidea</taxon>
        <taxon>Pyxicephalidae</taxon>
        <taxon>Pyxicephalinae</taxon>
        <taxon>Pyxicephalus</taxon>
    </lineage>
</organism>
<sequence length="357" mass="41333">MAERAQRILGSIAKHPYLNLHHKGAGNELPVKIHLNHSKDTRMKEEVVRHQLQILGFLIEFLQEAANVNWEEATLEQLCQEIEIVKEKWKGFKAAYQNKVKEVEVLIPELLKKIQLLQRKKTQLEESLQRYHYKAKQQQEEALQKQQQMVKKCQECQDHIQLLNMEVEKLEQSVDTWMRSVNKDSSLLELLRTLQGITLVPILEKELVLDLYASETLASLRVNVKLTSEGQFQIKTEDSMPCLPPELQHGDISHIIPVILELKFWYRSHGQLLAEMKELRDRFIIDWLPVEQQIILLKGSMQYTLHVEPGYPQSGGVKLLSAKGMKTGALFDHFKPPGDCPSLTAWLEYLTSTQYGK</sequence>
<dbReference type="AlphaFoldDB" id="A0AAV3A1B6"/>
<feature type="coiled-coil region" evidence="1">
    <location>
        <begin position="100"/>
        <end position="180"/>
    </location>
</feature>
<dbReference type="PANTHER" id="PTHR31504:SF1">
    <property type="entry name" value="ZW10 INTERACTOR"/>
    <property type="match status" value="1"/>
</dbReference>
<keyword evidence="3" id="KW-1185">Reference proteome</keyword>
<name>A0AAV3A1B6_PYXAD</name>
<dbReference type="EMBL" id="DYDO01000007">
    <property type="protein sequence ID" value="DBA21310.1"/>
    <property type="molecule type" value="Genomic_DNA"/>
</dbReference>
<accession>A0AAV3A1B6</accession>
<proteinExistence type="predicted"/>
<reference evidence="2" key="1">
    <citation type="thesis" date="2020" institute="ProQuest LLC" country="789 East Eisenhower Parkway, Ann Arbor, MI, USA">
        <title>Comparative Genomics and Chromosome Evolution.</title>
        <authorList>
            <person name="Mudd A.B."/>
        </authorList>
    </citation>
    <scope>NUCLEOTIDE SEQUENCE</scope>
    <source>
        <strain evidence="2">1538</strain>
        <tissue evidence="2">Blood</tissue>
    </source>
</reference>
<dbReference type="Pfam" id="PF15556">
    <property type="entry name" value="Zwint"/>
    <property type="match status" value="1"/>
</dbReference>
<protein>
    <recommendedName>
        <fullName evidence="4">ZW10 interactor</fullName>
    </recommendedName>
</protein>
<keyword evidence="1" id="KW-0175">Coiled coil</keyword>
<gene>
    <name evidence="2" type="ORF">GDO54_017975</name>
</gene>
<dbReference type="InterPro" id="IPR029092">
    <property type="entry name" value="Zwint-1"/>
</dbReference>
<evidence type="ECO:0008006" key="4">
    <source>
        <dbReference type="Google" id="ProtNLM"/>
    </source>
</evidence>
<comment type="caution">
    <text evidence="2">The sequence shown here is derived from an EMBL/GenBank/DDBJ whole genome shotgun (WGS) entry which is preliminary data.</text>
</comment>
<dbReference type="PANTHER" id="PTHR31504">
    <property type="entry name" value="ZW10 INTERACTOR ZWINT"/>
    <property type="match status" value="1"/>
</dbReference>
<dbReference type="GO" id="GO:0000776">
    <property type="term" value="C:kinetochore"/>
    <property type="evidence" value="ECO:0007669"/>
    <property type="project" value="InterPro"/>
</dbReference>
<evidence type="ECO:0000313" key="2">
    <source>
        <dbReference type="EMBL" id="DBA21310.1"/>
    </source>
</evidence>
<evidence type="ECO:0000256" key="1">
    <source>
        <dbReference type="SAM" id="Coils"/>
    </source>
</evidence>
<evidence type="ECO:0000313" key="3">
    <source>
        <dbReference type="Proteomes" id="UP001181693"/>
    </source>
</evidence>
<dbReference type="Proteomes" id="UP001181693">
    <property type="component" value="Unassembled WGS sequence"/>
</dbReference>